<evidence type="ECO:0000256" key="15">
    <source>
        <dbReference type="ARBA" id="ARBA00023204"/>
    </source>
</evidence>
<feature type="compositionally biased region" description="Low complexity" evidence="26">
    <location>
        <begin position="776"/>
        <end position="791"/>
    </location>
</feature>
<proteinExistence type="inferred from homology"/>
<dbReference type="InterPro" id="IPR032284">
    <property type="entry name" value="RecQ_Zn-bd"/>
</dbReference>
<evidence type="ECO:0000256" key="23">
    <source>
        <dbReference type="ARBA" id="ARBA00076757"/>
    </source>
</evidence>
<feature type="domain" description="Helicase ATP-binding" evidence="28">
    <location>
        <begin position="27"/>
        <end position="201"/>
    </location>
</feature>
<feature type="compositionally biased region" description="Polar residues" evidence="26">
    <location>
        <begin position="878"/>
        <end position="887"/>
    </location>
</feature>
<feature type="compositionally biased region" description="Polar residues" evidence="26">
    <location>
        <begin position="793"/>
        <end position="805"/>
    </location>
</feature>
<dbReference type="Pfam" id="PF08236">
    <property type="entry name" value="SRI"/>
    <property type="match status" value="1"/>
</dbReference>
<organism evidence="30 31">
    <name type="scientific">Hemiprocne comata</name>
    <dbReference type="NCBI Taxonomy" id="243314"/>
    <lineage>
        <taxon>Eukaryota</taxon>
        <taxon>Metazoa</taxon>
        <taxon>Chordata</taxon>
        <taxon>Craniata</taxon>
        <taxon>Vertebrata</taxon>
        <taxon>Euteleostomi</taxon>
        <taxon>Archelosauria</taxon>
        <taxon>Archosauria</taxon>
        <taxon>Dinosauria</taxon>
        <taxon>Saurischia</taxon>
        <taxon>Theropoda</taxon>
        <taxon>Coelurosauria</taxon>
        <taxon>Aves</taxon>
        <taxon>Neognathae</taxon>
        <taxon>Neoaves</taxon>
        <taxon>Strisores</taxon>
        <taxon>Apodiformes</taxon>
        <taxon>Apodidae</taxon>
        <taxon>Hemiprocninae</taxon>
        <taxon>Hemiprocne</taxon>
    </lineage>
</organism>
<dbReference type="InterPro" id="IPR011545">
    <property type="entry name" value="DEAD/DEAH_box_helicase_dom"/>
</dbReference>
<dbReference type="CDD" id="cd18794">
    <property type="entry name" value="SF2_C_RecQ"/>
    <property type="match status" value="1"/>
</dbReference>
<keyword evidence="4" id="KW-0597">Phosphoprotein</keyword>
<dbReference type="GO" id="GO:0005524">
    <property type="term" value="F:ATP binding"/>
    <property type="evidence" value="ECO:0007669"/>
    <property type="project" value="UniProtKB-KW"/>
</dbReference>
<dbReference type="SUPFAM" id="SSF52540">
    <property type="entry name" value="P-loop containing nucleoside triphosphate hydrolases"/>
    <property type="match status" value="1"/>
</dbReference>
<evidence type="ECO:0000256" key="4">
    <source>
        <dbReference type="ARBA" id="ARBA00022553"/>
    </source>
</evidence>
<dbReference type="CDD" id="cd18014">
    <property type="entry name" value="DEXHc_RecQ5"/>
    <property type="match status" value="1"/>
</dbReference>
<evidence type="ECO:0000256" key="25">
    <source>
        <dbReference type="ARBA" id="ARBA00084014"/>
    </source>
</evidence>
<dbReference type="Gene3D" id="3.40.50.300">
    <property type="entry name" value="P-loop containing nucleotide triphosphate hydrolases"/>
    <property type="match status" value="2"/>
</dbReference>
<dbReference type="GO" id="GO:0009378">
    <property type="term" value="F:four-way junction helicase activity"/>
    <property type="evidence" value="ECO:0007669"/>
    <property type="project" value="TreeGrafter"/>
</dbReference>
<dbReference type="EC" id="5.6.2.4" evidence="20"/>
<dbReference type="GO" id="GO:0043138">
    <property type="term" value="F:3'-5' DNA helicase activity"/>
    <property type="evidence" value="ECO:0007669"/>
    <property type="project" value="UniProtKB-EC"/>
</dbReference>
<evidence type="ECO:0000256" key="16">
    <source>
        <dbReference type="ARBA" id="ARBA00023235"/>
    </source>
</evidence>
<keyword evidence="10" id="KW-0378">Hydrolase</keyword>
<keyword evidence="27" id="KW-1133">Transmembrane helix</keyword>
<comment type="catalytic activity">
    <reaction evidence="21">
        <text>ATP + H2O = ADP + phosphate + H(+)</text>
        <dbReference type="Rhea" id="RHEA:13065"/>
        <dbReference type="ChEBI" id="CHEBI:15377"/>
        <dbReference type="ChEBI" id="CHEBI:15378"/>
        <dbReference type="ChEBI" id="CHEBI:30616"/>
        <dbReference type="ChEBI" id="CHEBI:43474"/>
        <dbReference type="ChEBI" id="CHEBI:456216"/>
    </reaction>
</comment>
<dbReference type="InterPro" id="IPR027417">
    <property type="entry name" value="P-loop_NTPase"/>
</dbReference>
<keyword evidence="9" id="KW-0227">DNA damage</keyword>
<keyword evidence="27" id="KW-0812">Transmembrane</keyword>
<evidence type="ECO:0000256" key="2">
    <source>
        <dbReference type="ARBA" id="ARBA00004642"/>
    </source>
</evidence>
<evidence type="ECO:0000256" key="14">
    <source>
        <dbReference type="ARBA" id="ARBA00023125"/>
    </source>
</evidence>
<keyword evidence="31" id="KW-1185">Reference proteome</keyword>
<sequence>EGRVRKTLRKVFGFESFKTSLQESATMTVARGEKDVFVCMPTGAGKSLCYQLPAVLAVGITIVISPLIALIQDQVDHLLALKIKACSLNSKLSAQEKKTILADLASEKPQVKLLYITPEMAAASSFQPTLNSLVSRHLLSYLVIDEAHCVSQWGHDFRPDYLRLGALRTRIPNTPCVALTATATKQVQEDIVAALKLKQPLSTFKTPCFRSNLFYDVQFKELLTDPYANLKDFCLKALQVKDTTGVYSGCGIVYCRTRDVCDQLAIELSYRGVKAKAYHAGLKAADRTSVQNEWMEEKIPVIVATISFGMGVDKANVRFVAHWNIAKSMAGYYQESGRAGRDGKPSCCRLYYARNDRDQVSFLIKKELSNIQEKKGTLKESDKAVMTAFDAIVNFCEELGCRHAAIAKYFGDVAPPCNKCCDYCRNPGAVKRQLESLERCSNSWSKTCIGPTGSSWDSYDPELYEGGRRGCRGFSRYDEESSGNWDEDNEESRKREWNNFYKKQMSLRKGKEPEKEDFVPPSADCPLKDASSRRISKLTVKGREHCLKMLEEALSTNQKVPAEGGKWSDPHACAVELEYEAFRTSKMANSYKATVLKKLAEINKASKQGELFSVFGSRTGGSSSLETKSGPSAEENFLPASQVYSFKPKRVGAGFPKKSSVFQTASELLKIQEESDAKPLKREVDCPPGEDSSTCSVELDTRNPVLQKKEVATKAMCTGVEVFLPENKEQRSSPDTKASLWESPTKKSKPSKKQKMLAEAAKKESQDISKFFSVPKGGSKAKSCSSAKGDGCSASTVPQVSSQSKCQEKAAPQENNSISREDVTGQLQAENVELGQTEVTLTERREDFQTQQTAPLKLLQEEIDAMESPATKRPRTVAKSSSLSQSESRTKKKVTFDPNLSQCDKEGTSKIIQPVTKSTSLKETADIVVKCLTPFYKGGKFASKDLFKGFARHLSHLLTEEQNPARKTVKEEAQRLIKEFFKTRVRCESETDWQELQSSES</sequence>
<keyword evidence="18" id="KW-0131">Cell cycle</keyword>
<dbReference type="PROSITE" id="PS51192">
    <property type="entry name" value="HELICASE_ATP_BIND_1"/>
    <property type="match status" value="1"/>
</dbReference>
<comment type="catalytic activity">
    <reaction evidence="19">
        <text>Couples ATP hydrolysis with the unwinding of duplex DNA by translocating in the 3'-5' direction.</text>
        <dbReference type="EC" id="5.6.2.4"/>
    </reaction>
</comment>
<dbReference type="InterPro" id="IPR001650">
    <property type="entry name" value="Helicase_C-like"/>
</dbReference>
<protein>
    <recommendedName>
        <fullName evidence="22">ATP-dependent DNA helicase Q5</fullName>
        <ecNumber evidence="20">5.6.2.4</ecNumber>
    </recommendedName>
    <alternativeName>
        <fullName evidence="23">DNA 3'-5' helicase RecQ5</fullName>
    </alternativeName>
    <alternativeName>
        <fullName evidence="24">DNA helicase, RecQ-like type 5</fullName>
    </alternativeName>
    <alternativeName>
        <fullName evidence="25">RecQ protein-like 5</fullName>
    </alternativeName>
</protein>
<dbReference type="Gene3D" id="6.10.250.2460">
    <property type="match status" value="1"/>
</dbReference>
<dbReference type="NCBIfam" id="TIGR00614">
    <property type="entry name" value="recQ_fam"/>
    <property type="match status" value="1"/>
</dbReference>
<dbReference type="InterPro" id="IPR013257">
    <property type="entry name" value="SRI"/>
</dbReference>
<dbReference type="OrthoDB" id="10261556at2759"/>
<evidence type="ECO:0000256" key="24">
    <source>
        <dbReference type="ARBA" id="ARBA00078243"/>
    </source>
</evidence>
<evidence type="ECO:0000256" key="8">
    <source>
        <dbReference type="ARBA" id="ARBA00022741"/>
    </source>
</evidence>
<feature type="region of interest" description="Disordered" evidence="26">
    <location>
        <begin position="866"/>
        <end position="900"/>
    </location>
</feature>
<evidence type="ECO:0000313" key="30">
    <source>
        <dbReference type="EMBL" id="NXG66910.1"/>
    </source>
</evidence>
<keyword evidence="7" id="KW-0479">Metal-binding</keyword>
<keyword evidence="15" id="KW-0234">DNA repair</keyword>
<evidence type="ECO:0000256" key="10">
    <source>
        <dbReference type="ARBA" id="ARBA00022801"/>
    </source>
</evidence>
<dbReference type="GO" id="GO:0006260">
    <property type="term" value="P:DNA replication"/>
    <property type="evidence" value="ECO:0007669"/>
    <property type="project" value="UniProtKB-KW"/>
</dbReference>
<dbReference type="GO" id="GO:0016787">
    <property type="term" value="F:hydrolase activity"/>
    <property type="evidence" value="ECO:0007669"/>
    <property type="project" value="UniProtKB-KW"/>
</dbReference>
<gene>
    <name evidence="30" type="primary">Recql5</name>
    <name evidence="30" type="ORF">HEMCOM_R01643</name>
</gene>
<evidence type="ECO:0000256" key="3">
    <source>
        <dbReference type="ARBA" id="ARBA00005446"/>
    </source>
</evidence>
<keyword evidence="17" id="KW-0539">Nucleus</keyword>
<comment type="similarity">
    <text evidence="3">Belongs to the helicase family. RecQ subfamily.</text>
</comment>
<keyword evidence="6" id="KW-0235">DNA replication</keyword>
<evidence type="ECO:0000256" key="27">
    <source>
        <dbReference type="SAM" id="Phobius"/>
    </source>
</evidence>
<evidence type="ECO:0000256" key="18">
    <source>
        <dbReference type="ARBA" id="ARBA00023306"/>
    </source>
</evidence>
<dbReference type="InterPro" id="IPR014001">
    <property type="entry name" value="Helicase_ATP-bd"/>
</dbReference>
<feature type="compositionally biased region" description="Basic residues" evidence="26">
    <location>
        <begin position="746"/>
        <end position="755"/>
    </location>
</feature>
<evidence type="ECO:0000259" key="28">
    <source>
        <dbReference type="PROSITE" id="PS51192"/>
    </source>
</evidence>
<keyword evidence="14" id="KW-0238">DNA-binding</keyword>
<dbReference type="GO" id="GO:0006355">
    <property type="term" value="P:regulation of DNA-templated transcription"/>
    <property type="evidence" value="ECO:0007669"/>
    <property type="project" value="InterPro"/>
</dbReference>
<evidence type="ECO:0000256" key="21">
    <source>
        <dbReference type="ARBA" id="ARBA00049360"/>
    </source>
</evidence>
<evidence type="ECO:0000256" key="20">
    <source>
        <dbReference type="ARBA" id="ARBA00034808"/>
    </source>
</evidence>
<keyword evidence="8" id="KW-0547">Nucleotide-binding</keyword>
<dbReference type="GO" id="GO:0003677">
    <property type="term" value="F:DNA binding"/>
    <property type="evidence" value="ECO:0007669"/>
    <property type="project" value="UniProtKB-KW"/>
</dbReference>
<dbReference type="PANTHER" id="PTHR13710:SF152">
    <property type="entry name" value="ATP-DEPENDENT DNA HELICASE Q5"/>
    <property type="match status" value="1"/>
</dbReference>
<accession>A0A7K9DRM4</accession>
<evidence type="ECO:0000256" key="22">
    <source>
        <dbReference type="ARBA" id="ARBA00074289"/>
    </source>
</evidence>
<name>A0A7K9DRM4_9AVES</name>
<keyword evidence="16" id="KW-0413">Isomerase</keyword>
<dbReference type="PANTHER" id="PTHR13710">
    <property type="entry name" value="DNA HELICASE RECQ FAMILY MEMBER"/>
    <property type="match status" value="1"/>
</dbReference>
<dbReference type="Pfam" id="PF00271">
    <property type="entry name" value="Helicase_C"/>
    <property type="match status" value="1"/>
</dbReference>
<dbReference type="GO" id="GO:0045934">
    <property type="term" value="P:negative regulation of nucleobase-containing compound metabolic process"/>
    <property type="evidence" value="ECO:0007669"/>
    <property type="project" value="UniProtKB-ARBA"/>
</dbReference>
<keyword evidence="5" id="KW-0132">Cell division</keyword>
<feature type="transmembrane region" description="Helical" evidence="27">
    <location>
        <begin position="50"/>
        <end position="71"/>
    </location>
</feature>
<dbReference type="Pfam" id="PF16124">
    <property type="entry name" value="RecQ_Zn_bind"/>
    <property type="match status" value="1"/>
</dbReference>
<dbReference type="Pfam" id="PF06959">
    <property type="entry name" value="RecQ5"/>
    <property type="match status" value="1"/>
</dbReference>
<dbReference type="InterPro" id="IPR002464">
    <property type="entry name" value="DNA/RNA_helicase_DEAH_CS"/>
</dbReference>
<comment type="subcellular location">
    <subcellularLocation>
        <location evidence="2">Nucleus</location>
        <location evidence="2">Nucleoplasm</location>
    </subcellularLocation>
</comment>
<dbReference type="GO" id="GO:0005654">
    <property type="term" value="C:nucleoplasm"/>
    <property type="evidence" value="ECO:0007669"/>
    <property type="project" value="UniProtKB-SubCell"/>
</dbReference>
<dbReference type="PROSITE" id="PS51194">
    <property type="entry name" value="HELICASE_CTER"/>
    <property type="match status" value="1"/>
</dbReference>
<dbReference type="GO" id="GO:0005737">
    <property type="term" value="C:cytoplasm"/>
    <property type="evidence" value="ECO:0007669"/>
    <property type="project" value="TreeGrafter"/>
</dbReference>
<dbReference type="Pfam" id="PF00270">
    <property type="entry name" value="DEAD"/>
    <property type="match status" value="1"/>
</dbReference>
<feature type="region of interest" description="Disordered" evidence="26">
    <location>
        <begin position="726"/>
        <end position="817"/>
    </location>
</feature>
<feature type="domain" description="Helicase C-terminal" evidence="29">
    <location>
        <begin position="239"/>
        <end position="386"/>
    </location>
</feature>
<keyword evidence="13" id="KW-0067">ATP-binding</keyword>
<keyword evidence="12" id="KW-0862">Zinc</keyword>
<dbReference type="InterPro" id="IPR010716">
    <property type="entry name" value="RECQ5"/>
</dbReference>
<feature type="non-terminal residue" evidence="30">
    <location>
        <position position="1"/>
    </location>
</feature>
<comment type="cofactor">
    <cofactor evidence="1">
        <name>Zn(2+)</name>
        <dbReference type="ChEBI" id="CHEBI:29105"/>
    </cofactor>
</comment>
<dbReference type="GO" id="GO:0005694">
    <property type="term" value="C:chromosome"/>
    <property type="evidence" value="ECO:0007669"/>
    <property type="project" value="InterPro"/>
</dbReference>
<dbReference type="Gene3D" id="6.10.250.3140">
    <property type="match status" value="1"/>
</dbReference>
<evidence type="ECO:0000256" key="9">
    <source>
        <dbReference type="ARBA" id="ARBA00022763"/>
    </source>
</evidence>
<evidence type="ECO:0000256" key="26">
    <source>
        <dbReference type="SAM" id="MobiDB-lite"/>
    </source>
</evidence>
<evidence type="ECO:0000256" key="6">
    <source>
        <dbReference type="ARBA" id="ARBA00022705"/>
    </source>
</evidence>
<evidence type="ECO:0000259" key="29">
    <source>
        <dbReference type="PROSITE" id="PS51194"/>
    </source>
</evidence>
<dbReference type="GO" id="GO:0046872">
    <property type="term" value="F:metal ion binding"/>
    <property type="evidence" value="ECO:0007669"/>
    <property type="project" value="UniProtKB-KW"/>
</dbReference>
<evidence type="ECO:0000256" key="19">
    <source>
        <dbReference type="ARBA" id="ARBA00034617"/>
    </source>
</evidence>
<dbReference type="GO" id="GO:0000724">
    <property type="term" value="P:double-strand break repair via homologous recombination"/>
    <property type="evidence" value="ECO:0007669"/>
    <property type="project" value="TreeGrafter"/>
</dbReference>
<dbReference type="GO" id="GO:0051301">
    <property type="term" value="P:cell division"/>
    <property type="evidence" value="ECO:0007669"/>
    <property type="project" value="UniProtKB-KW"/>
</dbReference>
<evidence type="ECO:0000313" key="31">
    <source>
        <dbReference type="Proteomes" id="UP000518305"/>
    </source>
</evidence>
<keyword evidence="27" id="KW-0472">Membrane</keyword>
<dbReference type="GO" id="GO:0010605">
    <property type="term" value="P:negative regulation of macromolecule metabolic process"/>
    <property type="evidence" value="ECO:0007669"/>
    <property type="project" value="UniProtKB-ARBA"/>
</dbReference>
<dbReference type="PROSITE" id="PS00690">
    <property type="entry name" value="DEAH_ATP_HELICASE"/>
    <property type="match status" value="1"/>
</dbReference>
<dbReference type="SMART" id="SM00487">
    <property type="entry name" value="DEXDc"/>
    <property type="match status" value="1"/>
</dbReference>
<feature type="non-terminal residue" evidence="30">
    <location>
        <position position="1001"/>
    </location>
</feature>
<dbReference type="SMART" id="SM00490">
    <property type="entry name" value="HELICc"/>
    <property type="match status" value="1"/>
</dbReference>
<dbReference type="FunFam" id="3.40.50.300:FF:000444">
    <property type="entry name" value="ATP-dependent DNA helicase"/>
    <property type="match status" value="1"/>
</dbReference>
<dbReference type="AlphaFoldDB" id="A0A7K9DRM4"/>
<dbReference type="Proteomes" id="UP000518305">
    <property type="component" value="Unassembled WGS sequence"/>
</dbReference>
<evidence type="ECO:0000256" key="7">
    <source>
        <dbReference type="ARBA" id="ARBA00022723"/>
    </source>
</evidence>
<reference evidence="30 31" key="1">
    <citation type="submission" date="2019-09" db="EMBL/GenBank/DDBJ databases">
        <title>Bird 10,000 Genomes (B10K) Project - Family phase.</title>
        <authorList>
            <person name="Zhang G."/>
        </authorList>
    </citation>
    <scope>NUCLEOTIDE SEQUENCE [LARGE SCALE GENOMIC DNA]</scope>
    <source>
        <strain evidence="30">B10K-DU-001-23</strain>
        <tissue evidence="30">Muscle</tissue>
    </source>
</reference>
<dbReference type="EMBL" id="VWZJ01013414">
    <property type="protein sequence ID" value="NXG66910.1"/>
    <property type="molecule type" value="Genomic_DNA"/>
</dbReference>
<comment type="caution">
    <text evidence="30">The sequence shown here is derived from an EMBL/GenBank/DDBJ whole genome shotgun (WGS) entry which is preliminary data.</text>
</comment>
<evidence type="ECO:0000256" key="17">
    <source>
        <dbReference type="ARBA" id="ARBA00023242"/>
    </source>
</evidence>
<evidence type="ECO:0000256" key="5">
    <source>
        <dbReference type="ARBA" id="ARBA00022618"/>
    </source>
</evidence>
<evidence type="ECO:0000256" key="11">
    <source>
        <dbReference type="ARBA" id="ARBA00022806"/>
    </source>
</evidence>
<evidence type="ECO:0000256" key="12">
    <source>
        <dbReference type="ARBA" id="ARBA00022833"/>
    </source>
</evidence>
<dbReference type="FunFam" id="3.40.50.300:FF:000614">
    <property type="entry name" value="ATP-dependent DNA helicase"/>
    <property type="match status" value="1"/>
</dbReference>
<dbReference type="InterPro" id="IPR004589">
    <property type="entry name" value="DNA_helicase_ATP-dep_RecQ"/>
</dbReference>
<keyword evidence="11 30" id="KW-0347">Helicase</keyword>
<evidence type="ECO:0000256" key="1">
    <source>
        <dbReference type="ARBA" id="ARBA00001947"/>
    </source>
</evidence>
<evidence type="ECO:0000256" key="13">
    <source>
        <dbReference type="ARBA" id="ARBA00022840"/>
    </source>
</evidence>